<comment type="similarity">
    <text evidence="2 4">Belongs to the bacterial solute-binding protein 3 family.</text>
</comment>
<dbReference type="Gene3D" id="3.40.190.10">
    <property type="entry name" value="Periplasmic binding protein-like II"/>
    <property type="match status" value="2"/>
</dbReference>
<accession>A0A2D6YG35</accession>
<evidence type="ECO:0000256" key="4">
    <source>
        <dbReference type="RuleBase" id="RU003744"/>
    </source>
</evidence>
<evidence type="ECO:0000313" key="8">
    <source>
        <dbReference type="EMBL" id="MAH62139.1"/>
    </source>
</evidence>
<sequence length="247" mass="26504">MKRFIIAATTLTLFASWVHAADLGGKVLQIGSDTTYPPMEMVDEKTGEIVGFDVDLVDAICEQINCVPQFVTTAWDGIFAALQQGEFDMVVSGVSITPERDKQMDFSDPYLVVSQAIMVSIDDEGMTLDDMKGASRKLASQTGTTNAQLAEELVGRNNVALFDTFAAAVQALRNGDVDGLVIDGTSAAAYEQQFAGELVVGIRGLNSDPLGLVFREGDGMVDAFNTGLAQVKADGTLDKLVLKYWSE</sequence>
<dbReference type="SMART" id="SM00062">
    <property type="entry name" value="PBPb"/>
    <property type="match status" value="1"/>
</dbReference>
<dbReference type="InterPro" id="IPR001638">
    <property type="entry name" value="Solute-binding_3/MltF_N"/>
</dbReference>
<dbReference type="InterPro" id="IPR001320">
    <property type="entry name" value="Iontro_rcpt_C"/>
</dbReference>
<proteinExistence type="inferred from homology"/>
<dbReference type="Proteomes" id="UP000226525">
    <property type="component" value="Unassembled WGS sequence"/>
</dbReference>
<feature type="domain" description="Solute-binding protein family 3/N-terminal" evidence="6">
    <location>
        <begin position="27"/>
        <end position="247"/>
    </location>
</feature>
<feature type="signal peptide" evidence="5">
    <location>
        <begin position="1"/>
        <end position="20"/>
    </location>
</feature>
<comment type="subcellular location">
    <subcellularLocation>
        <location evidence="1">Cell envelope</location>
    </subcellularLocation>
</comment>
<evidence type="ECO:0000259" key="7">
    <source>
        <dbReference type="SMART" id="SM00079"/>
    </source>
</evidence>
<dbReference type="PANTHER" id="PTHR35936">
    <property type="entry name" value="MEMBRANE-BOUND LYTIC MUREIN TRANSGLYCOSYLASE F"/>
    <property type="match status" value="1"/>
</dbReference>
<dbReference type="GO" id="GO:0016020">
    <property type="term" value="C:membrane"/>
    <property type="evidence" value="ECO:0007669"/>
    <property type="project" value="InterPro"/>
</dbReference>
<comment type="caution">
    <text evidence="8">The sequence shown here is derived from an EMBL/GenBank/DDBJ whole genome shotgun (WGS) entry which is preliminary data.</text>
</comment>
<feature type="chain" id="PRO_5014932795" evidence="5">
    <location>
        <begin position="21"/>
        <end position="247"/>
    </location>
</feature>
<keyword evidence="3 5" id="KW-0732">Signal</keyword>
<dbReference type="PANTHER" id="PTHR35936:SF17">
    <property type="entry name" value="ARGININE-BINDING EXTRACELLULAR PROTEIN ARTP"/>
    <property type="match status" value="1"/>
</dbReference>
<evidence type="ECO:0000256" key="3">
    <source>
        <dbReference type="ARBA" id="ARBA00022729"/>
    </source>
</evidence>
<dbReference type="PROSITE" id="PS01039">
    <property type="entry name" value="SBP_BACTERIAL_3"/>
    <property type="match status" value="1"/>
</dbReference>
<dbReference type="InterPro" id="IPR018313">
    <property type="entry name" value="SBP_3_CS"/>
</dbReference>
<organism evidence="8 9">
    <name type="scientific">SAR324 cluster bacterium</name>
    <dbReference type="NCBI Taxonomy" id="2024889"/>
    <lineage>
        <taxon>Bacteria</taxon>
        <taxon>Deltaproteobacteria</taxon>
        <taxon>SAR324 cluster</taxon>
    </lineage>
</organism>
<evidence type="ECO:0000256" key="5">
    <source>
        <dbReference type="SAM" id="SignalP"/>
    </source>
</evidence>
<evidence type="ECO:0000313" key="9">
    <source>
        <dbReference type="Proteomes" id="UP000226525"/>
    </source>
</evidence>
<evidence type="ECO:0000256" key="1">
    <source>
        <dbReference type="ARBA" id="ARBA00004196"/>
    </source>
</evidence>
<dbReference type="GO" id="GO:0030313">
    <property type="term" value="C:cell envelope"/>
    <property type="evidence" value="ECO:0007669"/>
    <property type="project" value="UniProtKB-SubCell"/>
</dbReference>
<name>A0A2D6YG35_9DELT</name>
<protein>
    <submittedName>
        <fullName evidence="8">Basic amino acid ABC transporter substrate-binding protein</fullName>
    </submittedName>
</protein>
<reference evidence="9" key="1">
    <citation type="submission" date="2017-09" db="EMBL/GenBank/DDBJ databases">
        <title>The Reconstruction of 2,631 Draft Metagenome-Assembled Genomes from the Global Oceans.</title>
        <authorList>
            <person name="Tully B.J."/>
            <person name="Graham E.D."/>
            <person name="Heidelberg J.F."/>
        </authorList>
    </citation>
    <scope>NUCLEOTIDE SEQUENCE [LARGE SCALE GENOMIC DNA]</scope>
</reference>
<dbReference type="GO" id="GO:0015276">
    <property type="term" value="F:ligand-gated monoatomic ion channel activity"/>
    <property type="evidence" value="ECO:0007669"/>
    <property type="project" value="InterPro"/>
</dbReference>
<feature type="domain" description="Ionotropic glutamate receptor C-terminal" evidence="7">
    <location>
        <begin position="27"/>
        <end position="247"/>
    </location>
</feature>
<dbReference type="SMART" id="SM00079">
    <property type="entry name" value="PBPe"/>
    <property type="match status" value="1"/>
</dbReference>
<dbReference type="EMBL" id="NZEX01000014">
    <property type="protein sequence ID" value="MAH62139.1"/>
    <property type="molecule type" value="Genomic_DNA"/>
</dbReference>
<evidence type="ECO:0000256" key="2">
    <source>
        <dbReference type="ARBA" id="ARBA00010333"/>
    </source>
</evidence>
<dbReference type="Pfam" id="PF00497">
    <property type="entry name" value="SBP_bac_3"/>
    <property type="match status" value="1"/>
</dbReference>
<dbReference type="AlphaFoldDB" id="A0A2D6YG35"/>
<evidence type="ECO:0000259" key="6">
    <source>
        <dbReference type="SMART" id="SM00062"/>
    </source>
</evidence>
<gene>
    <name evidence="8" type="ORF">CMN54_01560</name>
</gene>
<dbReference type="SUPFAM" id="SSF53850">
    <property type="entry name" value="Periplasmic binding protein-like II"/>
    <property type="match status" value="1"/>
</dbReference>